<feature type="chain" id="PRO_5024857985" evidence="1">
    <location>
        <begin position="35"/>
        <end position="164"/>
    </location>
</feature>
<proteinExistence type="predicted"/>
<reference evidence="2 3" key="1">
    <citation type="submission" date="2018-11" db="EMBL/GenBank/DDBJ databases">
        <authorList>
            <person name="Wuyts S."/>
        </authorList>
    </citation>
    <scope>NUCLEOTIDE SEQUENCE [LARGE SCALE GENOMIC DNA]</scope>
    <source>
        <strain evidence="2">Lactobacillus mudanjiangensis AMBF249</strain>
    </source>
</reference>
<keyword evidence="3" id="KW-1185">Reference proteome</keyword>
<evidence type="ECO:0000313" key="2">
    <source>
        <dbReference type="EMBL" id="VDG30166.1"/>
    </source>
</evidence>
<evidence type="ECO:0000313" key="3">
    <source>
        <dbReference type="Proteomes" id="UP000289996"/>
    </source>
</evidence>
<dbReference type="AlphaFoldDB" id="A0A660E216"/>
<feature type="signal peptide" evidence="1">
    <location>
        <begin position="1"/>
        <end position="34"/>
    </location>
</feature>
<keyword evidence="1" id="KW-0732">Signal</keyword>
<evidence type="ECO:0000256" key="1">
    <source>
        <dbReference type="SAM" id="SignalP"/>
    </source>
</evidence>
<protein>
    <submittedName>
        <fullName evidence="2">Uncharacterized protein</fullName>
    </submittedName>
</protein>
<organism evidence="2 3">
    <name type="scientific">Lactiplantibacillus mudanjiangensis</name>
    <dbReference type="NCBI Taxonomy" id="1296538"/>
    <lineage>
        <taxon>Bacteria</taxon>
        <taxon>Bacillati</taxon>
        <taxon>Bacillota</taxon>
        <taxon>Bacilli</taxon>
        <taxon>Lactobacillales</taxon>
        <taxon>Lactobacillaceae</taxon>
        <taxon>Lactiplantibacillus</taxon>
    </lineage>
</organism>
<sequence length="164" mass="18573">MGCRSLKKIKLFRISLLMLLTVIGLSAGSLTVNAASWHHGTPKEIRGLYQGKRTSQAEGFGYYYTVTSKSFTLAVSNWPLQKDVHLKYKKLRPHVYRLVGHTQKRGIVKGGHSDSVVYRKGKLLLTTDYKTYQKKKLKAFKLDLKNPAKRTHKLSGEEGPIVRS</sequence>
<name>A0A660E216_9LACO</name>
<dbReference type="EMBL" id="UYIG01000174">
    <property type="protein sequence ID" value="VDG30166.1"/>
    <property type="molecule type" value="Genomic_DNA"/>
</dbReference>
<gene>
    <name evidence="2" type="ORF">MUDAN_MDHGFNIF_01718</name>
</gene>
<dbReference type="Proteomes" id="UP000289996">
    <property type="component" value="Unassembled WGS sequence"/>
</dbReference>
<accession>A0A660E216</accession>